<gene>
    <name evidence="2" type="ORF">MIMGU_mgv1a018232mg</name>
</gene>
<dbReference type="PANTHER" id="PTHR34801:SF2">
    <property type="entry name" value="EXPRESSED PROTEIN"/>
    <property type="match status" value="1"/>
</dbReference>
<organism evidence="2 3">
    <name type="scientific">Erythranthe guttata</name>
    <name type="common">Yellow monkey flower</name>
    <name type="synonym">Mimulus guttatus</name>
    <dbReference type="NCBI Taxonomy" id="4155"/>
    <lineage>
        <taxon>Eukaryota</taxon>
        <taxon>Viridiplantae</taxon>
        <taxon>Streptophyta</taxon>
        <taxon>Embryophyta</taxon>
        <taxon>Tracheophyta</taxon>
        <taxon>Spermatophyta</taxon>
        <taxon>Magnoliopsida</taxon>
        <taxon>eudicotyledons</taxon>
        <taxon>Gunneridae</taxon>
        <taxon>Pentapetalae</taxon>
        <taxon>asterids</taxon>
        <taxon>lamiids</taxon>
        <taxon>Lamiales</taxon>
        <taxon>Phrymaceae</taxon>
        <taxon>Erythranthe</taxon>
    </lineage>
</organism>
<name>A0A022QVM6_ERYGU</name>
<evidence type="ECO:0000313" key="3">
    <source>
        <dbReference type="Proteomes" id="UP000030748"/>
    </source>
</evidence>
<feature type="non-terminal residue" evidence="2">
    <location>
        <position position="133"/>
    </location>
</feature>
<dbReference type="EMBL" id="KI631020">
    <property type="protein sequence ID" value="EYU30565.1"/>
    <property type="molecule type" value="Genomic_DNA"/>
</dbReference>
<dbReference type="AlphaFoldDB" id="A0A022QVM6"/>
<keyword evidence="3" id="KW-1185">Reference proteome</keyword>
<proteinExistence type="predicted"/>
<dbReference type="PANTHER" id="PTHR34801">
    <property type="entry name" value="EXPRESSED PROTEIN"/>
    <property type="match status" value="1"/>
</dbReference>
<dbReference type="Pfam" id="PF07386">
    <property type="entry name" value="DUF1499"/>
    <property type="match status" value="1"/>
</dbReference>
<dbReference type="eggNOG" id="ENOG502QPJZ">
    <property type="taxonomic scope" value="Eukaryota"/>
</dbReference>
<accession>A0A022QVM6</accession>
<dbReference type="InterPro" id="IPR010865">
    <property type="entry name" value="DUF1499"/>
</dbReference>
<evidence type="ECO:0000313" key="2">
    <source>
        <dbReference type="EMBL" id="EYU30565.1"/>
    </source>
</evidence>
<feature type="region of interest" description="Disordered" evidence="1">
    <location>
        <begin position="103"/>
        <end position="133"/>
    </location>
</feature>
<dbReference type="Proteomes" id="UP000030748">
    <property type="component" value="Unassembled WGS sequence"/>
</dbReference>
<evidence type="ECO:0000256" key="1">
    <source>
        <dbReference type="SAM" id="MobiDB-lite"/>
    </source>
</evidence>
<reference evidence="2 3" key="1">
    <citation type="journal article" date="2013" name="Proc. Natl. Acad. Sci. U.S.A.">
        <title>Fine-scale variation in meiotic recombination in Mimulus inferred from population shotgun sequencing.</title>
        <authorList>
            <person name="Hellsten U."/>
            <person name="Wright K.M."/>
            <person name="Jenkins J."/>
            <person name="Shu S."/>
            <person name="Yuan Y."/>
            <person name="Wessler S.R."/>
            <person name="Schmutz J."/>
            <person name="Willis J.H."/>
            <person name="Rokhsar D.S."/>
        </authorList>
    </citation>
    <scope>NUCLEOTIDE SEQUENCE [LARGE SCALE GENOMIC DNA]</scope>
    <source>
        <strain evidence="3">cv. DUN x IM62</strain>
    </source>
</reference>
<sequence length="133" mass="14565">MGSMAATPNTNLFIHKKSYISSPNSQIKLSIRSQKEDPPAETKTRREIILRSSEIAVLGAIFQFSGTKPKYLGVQKSTGGLALCPATNNCVSTSENITDLTHYAPPWNYNPPEGRGSKKPVSKEQAMEELLQV</sequence>
<protein>
    <submittedName>
        <fullName evidence="2">Uncharacterized protein</fullName>
    </submittedName>
</protein>